<name>A0ABS3ZKU2_9FIRM</name>
<protein>
    <submittedName>
        <fullName evidence="2">PrgI family protein</fullName>
    </submittedName>
</protein>
<accession>A0ABS3ZKU2</accession>
<sequence length="123" mass="14362">MKIDINKDFEKAFPDDLWKGFTLKQIITFAIGIIMAAGTIAALWKFMKISPITGSYIAIPVMLPICFLGIYEYQNHSLWEMWKEMRFYRATKKLTYGAEEAPKTGRIFTMHHPAVKKKKRKKK</sequence>
<evidence type="ECO:0000313" key="2">
    <source>
        <dbReference type="EMBL" id="MBP0057943.1"/>
    </source>
</evidence>
<keyword evidence="3" id="KW-1185">Reference proteome</keyword>
<comment type="caution">
    <text evidence="2">The sequence shown here is derived from an EMBL/GenBank/DDBJ whole genome shotgun (WGS) entry which is preliminary data.</text>
</comment>
<dbReference type="Proteomes" id="UP001315001">
    <property type="component" value="Unassembled WGS sequence"/>
</dbReference>
<dbReference type="InterPro" id="IPR024414">
    <property type="entry name" value="Uncharacterised_PrgI"/>
</dbReference>
<keyword evidence="1" id="KW-1133">Transmembrane helix</keyword>
<dbReference type="EMBL" id="JAFIQO010000142">
    <property type="protein sequence ID" value="MBP0057943.1"/>
    <property type="molecule type" value="Genomic_DNA"/>
</dbReference>
<evidence type="ECO:0000256" key="1">
    <source>
        <dbReference type="SAM" id="Phobius"/>
    </source>
</evidence>
<proteinExistence type="predicted"/>
<keyword evidence="1" id="KW-0472">Membrane</keyword>
<feature type="transmembrane region" description="Helical" evidence="1">
    <location>
        <begin position="56"/>
        <end position="73"/>
    </location>
</feature>
<keyword evidence="1" id="KW-0812">Transmembrane</keyword>
<dbReference type="RefSeq" id="WP_209293801.1">
    <property type="nucleotide sequence ID" value="NZ_JAFIQO010000142.1"/>
</dbReference>
<organism evidence="2 3">
    <name type="scientific">Anaerobutyricum soehngenii</name>
    <dbReference type="NCBI Taxonomy" id="105843"/>
    <lineage>
        <taxon>Bacteria</taxon>
        <taxon>Bacillati</taxon>
        <taxon>Bacillota</taxon>
        <taxon>Clostridia</taxon>
        <taxon>Lachnospirales</taxon>
        <taxon>Lachnospiraceae</taxon>
        <taxon>Anaerobutyricum</taxon>
    </lineage>
</organism>
<reference evidence="2 3" key="1">
    <citation type="submission" date="2021-02" db="EMBL/GenBank/DDBJ databases">
        <title>Lactate utilizing bacteria of the human gut.</title>
        <authorList>
            <person name="Sheridan P.O."/>
        </authorList>
    </citation>
    <scope>NUCLEOTIDE SEQUENCE [LARGE SCALE GENOMIC DNA]</scope>
    <source>
        <strain evidence="2 3">HTF-83D</strain>
    </source>
</reference>
<feature type="transmembrane region" description="Helical" evidence="1">
    <location>
        <begin position="21"/>
        <end position="44"/>
    </location>
</feature>
<gene>
    <name evidence="2" type="ORF">JYQ75_11165</name>
</gene>
<evidence type="ECO:0000313" key="3">
    <source>
        <dbReference type="Proteomes" id="UP001315001"/>
    </source>
</evidence>
<dbReference type="Pfam" id="PF12666">
    <property type="entry name" value="PrgI"/>
    <property type="match status" value="1"/>
</dbReference>